<organism evidence="2 3">
    <name type="scientific">Limisphaera ngatamarikiensis</name>
    <dbReference type="NCBI Taxonomy" id="1324935"/>
    <lineage>
        <taxon>Bacteria</taxon>
        <taxon>Pseudomonadati</taxon>
        <taxon>Verrucomicrobiota</taxon>
        <taxon>Verrucomicrobiia</taxon>
        <taxon>Limisphaerales</taxon>
        <taxon>Limisphaeraceae</taxon>
        <taxon>Limisphaera</taxon>
    </lineage>
</organism>
<dbReference type="EMBL" id="JAAKYA010000017">
    <property type="protein sequence ID" value="NGO38442.1"/>
    <property type="molecule type" value="Genomic_DNA"/>
</dbReference>
<dbReference type="PANTHER" id="PTHR18964">
    <property type="entry name" value="ROK (REPRESSOR, ORF, KINASE) FAMILY"/>
    <property type="match status" value="1"/>
</dbReference>
<dbReference type="InterPro" id="IPR043129">
    <property type="entry name" value="ATPase_NBD"/>
</dbReference>
<dbReference type="PANTHER" id="PTHR18964:SF149">
    <property type="entry name" value="BIFUNCTIONAL UDP-N-ACETYLGLUCOSAMINE 2-EPIMERASE_N-ACETYLMANNOSAMINE KINASE"/>
    <property type="match status" value="1"/>
</dbReference>
<dbReference type="Pfam" id="PF00480">
    <property type="entry name" value="ROK"/>
    <property type="match status" value="1"/>
</dbReference>
<dbReference type="InterPro" id="IPR049874">
    <property type="entry name" value="ROK_cs"/>
</dbReference>
<dbReference type="SUPFAM" id="SSF53067">
    <property type="entry name" value="Actin-like ATPase domain"/>
    <property type="match status" value="1"/>
</dbReference>
<proteinExistence type="inferred from homology"/>
<sequence>MTMALTEQSHWIGVDLGGTKILAGVFDANLKLLGTAKVSTRAERGLDAVLERIERAVREALETTGIQLTQVRSIGIGAPGAVDADRSTVVFAPNLPGWRNVPLGRRLSRALNRPVFVGNDANVCTLGVHEVELRARPRHLVGVFVGTGIGGGLIFNGELYEGASHTAAEIGHMVLEVNGPKCGCGNRGCWEALASRTAIYRRIREAVAAGEKTVLTEWLGTDLEDLRSNELRKAWQQGDKLVRRILLQTADYLGLGIASLVNLLNPEMVVLGGGLIQALQSELMPRIAETARSRIMPGSERALTLMATNLGDDAGITGAAVLARRALETRGNPTGKQSRS</sequence>
<comment type="similarity">
    <text evidence="1">Belongs to the ROK (NagC/XylR) family.</text>
</comment>
<name>A0A6M1RUL1_9BACT</name>
<keyword evidence="3" id="KW-1185">Reference proteome</keyword>
<gene>
    <name evidence="2" type="ORF">G4L39_03385</name>
</gene>
<evidence type="ECO:0000256" key="1">
    <source>
        <dbReference type="ARBA" id="ARBA00006479"/>
    </source>
</evidence>
<protein>
    <submittedName>
        <fullName evidence="2">ROK family protein</fullName>
    </submittedName>
</protein>
<reference evidence="2 3" key="1">
    <citation type="submission" date="2020-02" db="EMBL/GenBank/DDBJ databases">
        <title>Draft genome sequence of Limisphaera ngatamarikiensis NGM72.4T, a thermophilic Verrucomicrobia grouped in subdivision 3.</title>
        <authorList>
            <person name="Carere C.R."/>
            <person name="Steen J."/>
            <person name="Hugenholtz P."/>
            <person name="Stott M.B."/>
        </authorList>
    </citation>
    <scope>NUCLEOTIDE SEQUENCE [LARGE SCALE GENOMIC DNA]</scope>
    <source>
        <strain evidence="2 3">NGM72.4</strain>
    </source>
</reference>
<dbReference type="Proteomes" id="UP000477311">
    <property type="component" value="Unassembled WGS sequence"/>
</dbReference>
<accession>A0A6M1RUL1</accession>
<comment type="caution">
    <text evidence="2">The sequence shown here is derived from an EMBL/GenBank/DDBJ whole genome shotgun (WGS) entry which is preliminary data.</text>
</comment>
<evidence type="ECO:0000313" key="2">
    <source>
        <dbReference type="EMBL" id="NGO38442.1"/>
    </source>
</evidence>
<evidence type="ECO:0000313" key="3">
    <source>
        <dbReference type="Proteomes" id="UP000477311"/>
    </source>
</evidence>
<dbReference type="AlphaFoldDB" id="A0A6M1RUL1"/>
<dbReference type="CDD" id="cd24076">
    <property type="entry name" value="ASKHA_ATPase_ROK_BsXylR-like"/>
    <property type="match status" value="1"/>
</dbReference>
<dbReference type="InterPro" id="IPR000600">
    <property type="entry name" value="ROK"/>
</dbReference>
<dbReference type="Gene3D" id="3.30.420.40">
    <property type="match status" value="2"/>
</dbReference>
<dbReference type="PROSITE" id="PS01125">
    <property type="entry name" value="ROK"/>
    <property type="match status" value="1"/>
</dbReference>